<dbReference type="OrthoDB" id="3050608at2759"/>
<dbReference type="GeneID" id="25328276"/>
<dbReference type="EMBL" id="KN847320">
    <property type="protein sequence ID" value="KIW53969.1"/>
    <property type="molecule type" value="Genomic_DNA"/>
</dbReference>
<sequence length="152" mass="17280">MNNQGQPAGQQEDYLDKGLDAAEKRFGQGKVDPAKQRSTNEKVTDKARDMFEKATGKNVPDKVRQERDPIHFSHGKVLWQYTDIATARRNNIRSHKMCAVPDFLLVRVHASKEDWQTHSSDASFHPTHCTSILKVDISSEKRNNRLVQPSAL</sequence>
<accession>A0A0D2F215</accession>
<feature type="compositionally biased region" description="Basic and acidic residues" evidence="1">
    <location>
        <begin position="14"/>
        <end position="68"/>
    </location>
</feature>
<dbReference type="Proteomes" id="UP000054342">
    <property type="component" value="Unassembled WGS sequence"/>
</dbReference>
<evidence type="ECO:0000313" key="2">
    <source>
        <dbReference type="EMBL" id="KIW53969.1"/>
    </source>
</evidence>
<gene>
    <name evidence="2" type="ORF">PV05_06368</name>
</gene>
<evidence type="ECO:0000256" key="1">
    <source>
        <dbReference type="SAM" id="MobiDB-lite"/>
    </source>
</evidence>
<name>A0A0D2F215_9EURO</name>
<proteinExistence type="predicted"/>
<feature type="region of interest" description="Disordered" evidence="1">
    <location>
        <begin position="1"/>
        <end position="68"/>
    </location>
</feature>
<dbReference type="RefSeq" id="XP_013314553.1">
    <property type="nucleotide sequence ID" value="XM_013459099.1"/>
</dbReference>
<reference evidence="2 3" key="1">
    <citation type="submission" date="2015-01" db="EMBL/GenBank/DDBJ databases">
        <title>The Genome Sequence of Exophiala xenobiotica CBS118157.</title>
        <authorList>
            <consortium name="The Broad Institute Genomics Platform"/>
            <person name="Cuomo C."/>
            <person name="de Hoog S."/>
            <person name="Gorbushina A."/>
            <person name="Stielow B."/>
            <person name="Teixiera M."/>
            <person name="Abouelleil A."/>
            <person name="Chapman S.B."/>
            <person name="Priest M."/>
            <person name="Young S.K."/>
            <person name="Wortman J."/>
            <person name="Nusbaum C."/>
            <person name="Birren B."/>
        </authorList>
    </citation>
    <scope>NUCLEOTIDE SEQUENCE [LARGE SCALE GENOMIC DNA]</scope>
    <source>
        <strain evidence="2 3">CBS 118157</strain>
    </source>
</reference>
<dbReference type="HOGENOM" id="CLU_1722399_0_0_1"/>
<keyword evidence="3" id="KW-1185">Reference proteome</keyword>
<dbReference type="AlphaFoldDB" id="A0A0D2F215"/>
<organism evidence="2 3">
    <name type="scientific">Exophiala xenobiotica</name>
    <dbReference type="NCBI Taxonomy" id="348802"/>
    <lineage>
        <taxon>Eukaryota</taxon>
        <taxon>Fungi</taxon>
        <taxon>Dikarya</taxon>
        <taxon>Ascomycota</taxon>
        <taxon>Pezizomycotina</taxon>
        <taxon>Eurotiomycetes</taxon>
        <taxon>Chaetothyriomycetidae</taxon>
        <taxon>Chaetothyriales</taxon>
        <taxon>Herpotrichiellaceae</taxon>
        <taxon>Exophiala</taxon>
    </lineage>
</organism>
<protein>
    <submittedName>
        <fullName evidence="2">Uncharacterized protein</fullName>
    </submittedName>
</protein>
<evidence type="ECO:0000313" key="3">
    <source>
        <dbReference type="Proteomes" id="UP000054342"/>
    </source>
</evidence>